<dbReference type="WBParaSite" id="ACRNAN_scaffold16550.g26954.t1">
    <property type="protein sequence ID" value="ACRNAN_scaffold16550.g26954.t1"/>
    <property type="gene ID" value="ACRNAN_scaffold16550.g26954"/>
</dbReference>
<accession>A0A914D1M4</accession>
<dbReference type="Proteomes" id="UP000887540">
    <property type="component" value="Unplaced"/>
</dbReference>
<dbReference type="PANTHER" id="PTHR23274">
    <property type="entry name" value="DNA HELICASE-RELATED"/>
    <property type="match status" value="1"/>
</dbReference>
<name>A0A914D1M4_9BILA</name>
<dbReference type="PANTHER" id="PTHR23274:SF51">
    <property type="entry name" value="OS03G0423850 PROTEIN"/>
    <property type="match status" value="1"/>
</dbReference>
<evidence type="ECO:0000313" key="1">
    <source>
        <dbReference type="Proteomes" id="UP000887540"/>
    </source>
</evidence>
<dbReference type="GO" id="GO:0005657">
    <property type="term" value="C:replication fork"/>
    <property type="evidence" value="ECO:0007669"/>
    <property type="project" value="TreeGrafter"/>
</dbReference>
<reference evidence="2" key="1">
    <citation type="submission" date="2022-11" db="UniProtKB">
        <authorList>
            <consortium name="WormBaseParasite"/>
        </authorList>
    </citation>
    <scope>IDENTIFICATION</scope>
</reference>
<proteinExistence type="predicted"/>
<dbReference type="SUPFAM" id="SSF52540">
    <property type="entry name" value="P-loop containing nucleoside triphosphate hydrolases"/>
    <property type="match status" value="1"/>
</dbReference>
<evidence type="ECO:0000313" key="2">
    <source>
        <dbReference type="WBParaSite" id="ACRNAN_scaffold16550.g26954.t1"/>
    </source>
</evidence>
<dbReference type="GO" id="GO:0006260">
    <property type="term" value="P:DNA replication"/>
    <property type="evidence" value="ECO:0007669"/>
    <property type="project" value="TreeGrafter"/>
</dbReference>
<organism evidence="1 2">
    <name type="scientific">Acrobeloides nanus</name>
    <dbReference type="NCBI Taxonomy" id="290746"/>
    <lineage>
        <taxon>Eukaryota</taxon>
        <taxon>Metazoa</taxon>
        <taxon>Ecdysozoa</taxon>
        <taxon>Nematoda</taxon>
        <taxon>Chromadorea</taxon>
        <taxon>Rhabditida</taxon>
        <taxon>Tylenchina</taxon>
        <taxon>Cephalobomorpha</taxon>
        <taxon>Cephaloboidea</taxon>
        <taxon>Cephalobidae</taxon>
        <taxon>Acrobeloides</taxon>
    </lineage>
</organism>
<dbReference type="InterPro" id="IPR027417">
    <property type="entry name" value="P-loop_NTPase"/>
</dbReference>
<sequence>MKSKMGCTCQRNSLSWSDLTPHELKLKKNTVVMLLGICEYVKAFAGKIITEGTKVVMSLSHELPWTQAKDSASRHQFPIKPAFAMTIDKAQGQTFDYVGVDLTREVLLPLPPKQPDKNIVDRVLRKEGQPGDMTNDVEDMEMDAEEMNDFAMP</sequence>
<keyword evidence="1" id="KW-1185">Reference proteome</keyword>
<protein>
    <submittedName>
        <fullName evidence="2">DNA helicase</fullName>
    </submittedName>
</protein>
<dbReference type="AlphaFoldDB" id="A0A914D1M4"/>